<dbReference type="PRINTS" id="PR00705">
    <property type="entry name" value="PAPAIN"/>
</dbReference>
<sequence>MGPAARTNGILALVTCYLVGASARSLTVKRDVPMVGSEDKPPEPPVFSEVFYATYNFSMPHLYLTQPDGLNYEVSVWYDGPNQRRRVESYGGEDTCVTVGGVDYTLIPRIDRLHCDVWGSPGREIFSPLPDMWAWEYGGLVEVKGRQAYIWLRSFNEHGKLSQYTFYVTPDNEPLRLVMIGTNYISGSHADEYIYDFTHFEPSLPTGKEARKLFEVPNLCIAASSGAEGAGAAQTDSATSAADVGRPHPRAMQMGAALPQIQAYDHSHAYAAFSRATGRLHDGHAEYDARMRRFREVAAMVQAHNANPASSSRLRVNAWADWHREEWTATMLPNKRLAPALLPEQATGEAGKDVLLSELGGSYTPKGRFRATMTKDQLPTAVDWRGTGADPGIKDQAMCGSCYAFAATGAMDGAWFVATGQRRSFSEQQIVDCAEDFGPNGCFGGYYQPVFNYVAESGGIAEEHSYSYRGEVGFCRVANHSLVGRFDGYLAVESRDDVALMEAVYKYGPVAVSVDADPETFSFYSEGVLDEPACSSKMRDLDHTVTLYGYGTTPEGKDYWLVRNSWSRYWGADGYLRIARGKRDCGIATDAAVPRVAKEAEVPGARERAMAAAARWD</sequence>
<dbReference type="Pfam" id="PF00112">
    <property type="entry name" value="Peptidase_C1"/>
    <property type="match status" value="1"/>
</dbReference>
<keyword evidence="7" id="KW-1185">Reference proteome</keyword>
<dbReference type="Gene3D" id="3.90.70.10">
    <property type="entry name" value="Cysteine proteinases"/>
    <property type="match status" value="1"/>
</dbReference>
<dbReference type="SMART" id="SM00645">
    <property type="entry name" value="Pept_C1"/>
    <property type="match status" value="1"/>
</dbReference>
<evidence type="ECO:0000313" key="7">
    <source>
        <dbReference type="Proteomes" id="UP000612055"/>
    </source>
</evidence>
<evidence type="ECO:0000313" key="6">
    <source>
        <dbReference type="EMBL" id="KAG2496806.1"/>
    </source>
</evidence>
<evidence type="ECO:0000256" key="2">
    <source>
        <dbReference type="ARBA" id="ARBA00023157"/>
    </source>
</evidence>
<dbReference type="CDD" id="cd02248">
    <property type="entry name" value="Peptidase_C1A"/>
    <property type="match status" value="1"/>
</dbReference>
<dbReference type="SMART" id="SM00848">
    <property type="entry name" value="Inhibitor_I29"/>
    <property type="match status" value="1"/>
</dbReference>
<dbReference type="InterPro" id="IPR013201">
    <property type="entry name" value="Prot_inhib_I29"/>
</dbReference>
<dbReference type="InterPro" id="IPR000668">
    <property type="entry name" value="Peptidase_C1A_C"/>
</dbReference>
<proteinExistence type="inferred from homology"/>
<comment type="similarity">
    <text evidence="1">Belongs to the peptidase C1 family.</text>
</comment>
<dbReference type="InterPro" id="IPR000169">
    <property type="entry name" value="Pept_cys_AS"/>
</dbReference>
<accession>A0A835Y9Q9</accession>
<keyword evidence="3" id="KW-0732">Signal</keyword>
<evidence type="ECO:0000259" key="4">
    <source>
        <dbReference type="SMART" id="SM00645"/>
    </source>
</evidence>
<dbReference type="SUPFAM" id="SSF54001">
    <property type="entry name" value="Cysteine proteinases"/>
    <property type="match status" value="1"/>
</dbReference>
<feature type="domain" description="Cathepsin propeptide inhibitor" evidence="5">
    <location>
        <begin position="270"/>
        <end position="327"/>
    </location>
</feature>
<evidence type="ECO:0000256" key="3">
    <source>
        <dbReference type="SAM" id="SignalP"/>
    </source>
</evidence>
<protein>
    <submittedName>
        <fullName evidence="6">Uncharacterized protein</fullName>
    </submittedName>
</protein>
<dbReference type="PROSITE" id="PS00640">
    <property type="entry name" value="THIOL_PROTEASE_ASN"/>
    <property type="match status" value="1"/>
</dbReference>
<evidence type="ECO:0000256" key="1">
    <source>
        <dbReference type="ARBA" id="ARBA00008455"/>
    </source>
</evidence>
<dbReference type="InterPro" id="IPR013128">
    <property type="entry name" value="Peptidase_C1A"/>
</dbReference>
<feature type="domain" description="Peptidase C1A papain C-terminal" evidence="4">
    <location>
        <begin position="378"/>
        <end position="595"/>
    </location>
</feature>
<dbReference type="OrthoDB" id="10253408at2759"/>
<dbReference type="Proteomes" id="UP000612055">
    <property type="component" value="Unassembled WGS sequence"/>
</dbReference>
<comment type="caution">
    <text evidence="6">The sequence shown here is derived from an EMBL/GenBank/DDBJ whole genome shotgun (WGS) entry which is preliminary data.</text>
</comment>
<dbReference type="GO" id="GO:0008234">
    <property type="term" value="F:cysteine-type peptidase activity"/>
    <property type="evidence" value="ECO:0007669"/>
    <property type="project" value="InterPro"/>
</dbReference>
<organism evidence="6 7">
    <name type="scientific">Edaphochlamys debaryana</name>
    <dbReference type="NCBI Taxonomy" id="47281"/>
    <lineage>
        <taxon>Eukaryota</taxon>
        <taxon>Viridiplantae</taxon>
        <taxon>Chlorophyta</taxon>
        <taxon>core chlorophytes</taxon>
        <taxon>Chlorophyceae</taxon>
        <taxon>CS clade</taxon>
        <taxon>Chlamydomonadales</taxon>
        <taxon>Chlamydomonadales incertae sedis</taxon>
        <taxon>Edaphochlamys</taxon>
    </lineage>
</organism>
<keyword evidence="2" id="KW-1015">Disulfide bond</keyword>
<dbReference type="InterPro" id="IPR038765">
    <property type="entry name" value="Papain-like_cys_pep_sf"/>
</dbReference>
<gene>
    <name evidence="6" type="ORF">HYH03_005213</name>
</gene>
<evidence type="ECO:0000259" key="5">
    <source>
        <dbReference type="SMART" id="SM00848"/>
    </source>
</evidence>
<name>A0A835Y9Q9_9CHLO</name>
<feature type="chain" id="PRO_5032644763" evidence="3">
    <location>
        <begin position="24"/>
        <end position="617"/>
    </location>
</feature>
<dbReference type="PROSITE" id="PS00139">
    <property type="entry name" value="THIOL_PROTEASE_CYS"/>
    <property type="match status" value="1"/>
</dbReference>
<dbReference type="FunFam" id="3.90.70.10:FF:000332">
    <property type="entry name" value="Cathepsin L1"/>
    <property type="match status" value="1"/>
</dbReference>
<dbReference type="AlphaFoldDB" id="A0A835Y9Q9"/>
<dbReference type="GO" id="GO:0006508">
    <property type="term" value="P:proteolysis"/>
    <property type="evidence" value="ECO:0007669"/>
    <property type="project" value="InterPro"/>
</dbReference>
<dbReference type="InterPro" id="IPR039417">
    <property type="entry name" value="Peptidase_C1A_papain-like"/>
</dbReference>
<dbReference type="EMBL" id="JAEHOE010000017">
    <property type="protein sequence ID" value="KAG2496806.1"/>
    <property type="molecule type" value="Genomic_DNA"/>
</dbReference>
<feature type="signal peptide" evidence="3">
    <location>
        <begin position="1"/>
        <end position="23"/>
    </location>
</feature>
<dbReference type="InterPro" id="IPR025661">
    <property type="entry name" value="Pept_asp_AS"/>
</dbReference>
<dbReference type="Pfam" id="PF08246">
    <property type="entry name" value="Inhibitor_I29"/>
    <property type="match status" value="1"/>
</dbReference>
<reference evidence="6" key="1">
    <citation type="journal article" date="2020" name="bioRxiv">
        <title>Comparative genomics of Chlamydomonas.</title>
        <authorList>
            <person name="Craig R.J."/>
            <person name="Hasan A.R."/>
            <person name="Ness R.W."/>
            <person name="Keightley P.D."/>
        </authorList>
    </citation>
    <scope>NUCLEOTIDE SEQUENCE</scope>
    <source>
        <strain evidence="6">CCAP 11/70</strain>
    </source>
</reference>
<dbReference type="PANTHER" id="PTHR12411">
    <property type="entry name" value="CYSTEINE PROTEASE FAMILY C1-RELATED"/>
    <property type="match status" value="1"/>
</dbReference>